<evidence type="ECO:0000259" key="9">
    <source>
        <dbReference type="Pfam" id="PF16916"/>
    </source>
</evidence>
<dbReference type="Gene3D" id="1.20.1510.10">
    <property type="entry name" value="Cation efflux protein transmembrane domain"/>
    <property type="match status" value="1"/>
</dbReference>
<evidence type="ECO:0000256" key="4">
    <source>
        <dbReference type="ARBA" id="ARBA00022692"/>
    </source>
</evidence>
<dbReference type="InterPro" id="IPR002524">
    <property type="entry name" value="Cation_efflux"/>
</dbReference>
<evidence type="ECO:0000256" key="6">
    <source>
        <dbReference type="ARBA" id="ARBA00023136"/>
    </source>
</evidence>
<evidence type="ECO:0000256" key="3">
    <source>
        <dbReference type="ARBA" id="ARBA00022448"/>
    </source>
</evidence>
<keyword evidence="5 7" id="KW-1133">Transmembrane helix</keyword>
<gene>
    <name evidence="10" type="ORF">EOJ36_00965</name>
</gene>
<evidence type="ECO:0000259" key="8">
    <source>
        <dbReference type="Pfam" id="PF01545"/>
    </source>
</evidence>
<feature type="transmembrane region" description="Helical" evidence="7">
    <location>
        <begin position="181"/>
        <end position="203"/>
    </location>
</feature>
<accession>A0A437PWF1</accession>
<organism evidence="10 11">
    <name type="scientific">Sandaracinomonas limnophila</name>
    <dbReference type="NCBI Taxonomy" id="1862386"/>
    <lineage>
        <taxon>Bacteria</taxon>
        <taxon>Pseudomonadati</taxon>
        <taxon>Bacteroidota</taxon>
        <taxon>Cytophagia</taxon>
        <taxon>Cytophagales</taxon>
        <taxon>Flectobacillaceae</taxon>
        <taxon>Sandaracinomonas</taxon>
    </lineage>
</organism>
<feature type="transmembrane region" description="Helical" evidence="7">
    <location>
        <begin position="155"/>
        <end position="175"/>
    </location>
</feature>
<dbReference type="InterPro" id="IPR027470">
    <property type="entry name" value="Cation_efflux_CTD"/>
</dbReference>
<dbReference type="AlphaFoldDB" id="A0A437PWF1"/>
<dbReference type="PANTHER" id="PTHR43840">
    <property type="entry name" value="MITOCHONDRIAL METAL TRANSPORTER 1-RELATED"/>
    <property type="match status" value="1"/>
</dbReference>
<dbReference type="GO" id="GO:0015341">
    <property type="term" value="F:zinc efflux antiporter activity"/>
    <property type="evidence" value="ECO:0007669"/>
    <property type="project" value="TreeGrafter"/>
</dbReference>
<name>A0A437PWF1_9BACT</name>
<proteinExistence type="inferred from homology"/>
<keyword evidence="6 7" id="KW-0472">Membrane</keyword>
<dbReference type="SUPFAM" id="SSF160240">
    <property type="entry name" value="Cation efflux protein cytoplasmic domain-like"/>
    <property type="match status" value="1"/>
</dbReference>
<dbReference type="InterPro" id="IPR050291">
    <property type="entry name" value="CDF_Transporter"/>
</dbReference>
<evidence type="ECO:0000256" key="7">
    <source>
        <dbReference type="SAM" id="Phobius"/>
    </source>
</evidence>
<evidence type="ECO:0000256" key="5">
    <source>
        <dbReference type="ARBA" id="ARBA00022989"/>
    </source>
</evidence>
<keyword evidence="3" id="KW-0813">Transport</keyword>
<keyword evidence="11" id="KW-1185">Reference proteome</keyword>
<dbReference type="Pfam" id="PF16916">
    <property type="entry name" value="ZT_dimer"/>
    <property type="match status" value="1"/>
</dbReference>
<sequence length="331" mass="37471">MMNKKQWIISLAFGLSLAIMSAKFYAYFLSGSTTLLTDALESIVNVVASGFAFYSIYLASLPKDLNHPYGHGKIEFFASGLEGVLIFLAACYIFLHASQHLYSHPPIESLDIGILISLVSAVLNGLLGAFMIHIGKIERSLTLEADGKHIRLDALNGLFIVFALAITYFTDWLWVDSVASIFFSILMVIQSISLVRQAVAGLMDEMNPSVFKNMIDWITKHQKSEWIDLHNLRIQQYGGDLHIDCHLTLPRYWDLNRVHEEIHEFEETINSALTSHIEIFVHADPCLDECCSHCTISDCPIRKSELIRPIQWNQVNLALNQKHFNEQLQGF</sequence>
<dbReference type="NCBIfam" id="TIGR01297">
    <property type="entry name" value="CDF"/>
    <property type="match status" value="1"/>
</dbReference>
<dbReference type="Proteomes" id="UP000282832">
    <property type="component" value="Unassembled WGS sequence"/>
</dbReference>
<feature type="transmembrane region" description="Helical" evidence="7">
    <location>
        <begin position="115"/>
        <end position="134"/>
    </location>
</feature>
<evidence type="ECO:0000256" key="1">
    <source>
        <dbReference type="ARBA" id="ARBA00004141"/>
    </source>
</evidence>
<dbReference type="InterPro" id="IPR027469">
    <property type="entry name" value="Cation_efflux_TMD_sf"/>
</dbReference>
<evidence type="ECO:0000256" key="2">
    <source>
        <dbReference type="ARBA" id="ARBA00008114"/>
    </source>
</evidence>
<dbReference type="Gene3D" id="3.30.70.1350">
    <property type="entry name" value="Cation efflux protein, cytoplasmic domain"/>
    <property type="match status" value="1"/>
</dbReference>
<keyword evidence="4 7" id="KW-0812">Transmembrane</keyword>
<reference evidence="10 11" key="1">
    <citation type="submission" date="2019-01" db="EMBL/GenBank/DDBJ databases">
        <authorList>
            <person name="Chen W.-M."/>
        </authorList>
    </citation>
    <scope>NUCLEOTIDE SEQUENCE [LARGE SCALE GENOMIC DNA]</scope>
    <source>
        <strain evidence="10 11">FSY-15</strain>
    </source>
</reference>
<comment type="caution">
    <text evidence="10">The sequence shown here is derived from an EMBL/GenBank/DDBJ whole genome shotgun (WGS) entry which is preliminary data.</text>
</comment>
<dbReference type="SUPFAM" id="SSF161111">
    <property type="entry name" value="Cation efflux protein transmembrane domain-like"/>
    <property type="match status" value="1"/>
</dbReference>
<dbReference type="EMBL" id="SACY01000001">
    <property type="protein sequence ID" value="RVU26594.1"/>
    <property type="molecule type" value="Genomic_DNA"/>
</dbReference>
<evidence type="ECO:0000313" key="11">
    <source>
        <dbReference type="Proteomes" id="UP000282832"/>
    </source>
</evidence>
<dbReference type="GO" id="GO:0005886">
    <property type="term" value="C:plasma membrane"/>
    <property type="evidence" value="ECO:0007669"/>
    <property type="project" value="TreeGrafter"/>
</dbReference>
<evidence type="ECO:0000313" key="10">
    <source>
        <dbReference type="EMBL" id="RVU26594.1"/>
    </source>
</evidence>
<feature type="domain" description="Cation efflux protein transmembrane" evidence="8">
    <location>
        <begin position="11"/>
        <end position="203"/>
    </location>
</feature>
<comment type="similarity">
    <text evidence="2">Belongs to the cation diffusion facilitator (CDF) transporter (TC 2.A.4) family.</text>
</comment>
<dbReference type="PANTHER" id="PTHR43840:SF15">
    <property type="entry name" value="MITOCHONDRIAL METAL TRANSPORTER 1-RELATED"/>
    <property type="match status" value="1"/>
</dbReference>
<dbReference type="GO" id="GO:0015093">
    <property type="term" value="F:ferrous iron transmembrane transporter activity"/>
    <property type="evidence" value="ECO:0007669"/>
    <property type="project" value="TreeGrafter"/>
</dbReference>
<dbReference type="InterPro" id="IPR058533">
    <property type="entry name" value="Cation_efflux_TM"/>
</dbReference>
<dbReference type="GO" id="GO:0015086">
    <property type="term" value="F:cadmium ion transmembrane transporter activity"/>
    <property type="evidence" value="ECO:0007669"/>
    <property type="project" value="TreeGrafter"/>
</dbReference>
<feature type="domain" description="Cation efflux protein cytoplasmic" evidence="9">
    <location>
        <begin position="225"/>
        <end position="286"/>
    </location>
</feature>
<dbReference type="Pfam" id="PF01545">
    <property type="entry name" value="Cation_efflux"/>
    <property type="match status" value="1"/>
</dbReference>
<dbReference type="OrthoDB" id="9806522at2"/>
<dbReference type="InterPro" id="IPR036837">
    <property type="entry name" value="Cation_efflux_CTD_sf"/>
</dbReference>
<protein>
    <submittedName>
        <fullName evidence="10">Cation transporter</fullName>
    </submittedName>
</protein>
<dbReference type="GO" id="GO:0006882">
    <property type="term" value="P:intracellular zinc ion homeostasis"/>
    <property type="evidence" value="ECO:0007669"/>
    <property type="project" value="TreeGrafter"/>
</dbReference>
<feature type="transmembrane region" description="Helical" evidence="7">
    <location>
        <begin position="42"/>
        <end position="62"/>
    </location>
</feature>
<comment type="subcellular location">
    <subcellularLocation>
        <location evidence="1">Membrane</location>
        <topology evidence="1">Multi-pass membrane protein</topology>
    </subcellularLocation>
</comment>
<feature type="transmembrane region" description="Helical" evidence="7">
    <location>
        <begin position="74"/>
        <end position="95"/>
    </location>
</feature>